<protein>
    <submittedName>
        <fullName evidence="1">Uncharacterized protein</fullName>
    </submittedName>
</protein>
<feature type="non-terminal residue" evidence="1">
    <location>
        <position position="90"/>
    </location>
</feature>
<accession>A0ACB9WQF6</accession>
<gene>
    <name evidence="1" type="ORF">KUCAC02_005751</name>
</gene>
<sequence length="90" mass="9843">QGKMQGDRNKVGENSGSTGDRGRKALFRFLFSTIFPPMIVLLILTGIAPRLCAGAQVALSVRPHPHLPVFVRDQTVCGYLLLSVFVSLNF</sequence>
<proteinExistence type="predicted"/>
<feature type="non-terminal residue" evidence="1">
    <location>
        <position position="1"/>
    </location>
</feature>
<dbReference type="EMBL" id="CM043797">
    <property type="protein sequence ID" value="KAI4815610.1"/>
    <property type="molecule type" value="Genomic_DNA"/>
</dbReference>
<name>A0ACB9WQF6_CHAAC</name>
<evidence type="ECO:0000313" key="2">
    <source>
        <dbReference type="Proteomes" id="UP001057452"/>
    </source>
</evidence>
<evidence type="ECO:0000313" key="1">
    <source>
        <dbReference type="EMBL" id="KAI4815610.1"/>
    </source>
</evidence>
<organism evidence="1 2">
    <name type="scientific">Chaenocephalus aceratus</name>
    <name type="common">Blackfin icefish</name>
    <name type="synonym">Chaenichthys aceratus</name>
    <dbReference type="NCBI Taxonomy" id="36190"/>
    <lineage>
        <taxon>Eukaryota</taxon>
        <taxon>Metazoa</taxon>
        <taxon>Chordata</taxon>
        <taxon>Craniata</taxon>
        <taxon>Vertebrata</taxon>
        <taxon>Euteleostomi</taxon>
        <taxon>Actinopterygii</taxon>
        <taxon>Neopterygii</taxon>
        <taxon>Teleostei</taxon>
        <taxon>Neoteleostei</taxon>
        <taxon>Acanthomorphata</taxon>
        <taxon>Eupercaria</taxon>
        <taxon>Perciformes</taxon>
        <taxon>Notothenioidei</taxon>
        <taxon>Channichthyidae</taxon>
        <taxon>Chaenocephalus</taxon>
    </lineage>
</organism>
<dbReference type="Proteomes" id="UP001057452">
    <property type="component" value="Chromosome 13"/>
</dbReference>
<comment type="caution">
    <text evidence="1">The sequence shown here is derived from an EMBL/GenBank/DDBJ whole genome shotgun (WGS) entry which is preliminary data.</text>
</comment>
<keyword evidence="2" id="KW-1185">Reference proteome</keyword>
<reference evidence="1" key="1">
    <citation type="submission" date="2022-05" db="EMBL/GenBank/DDBJ databases">
        <title>Chromosome-level genome of Chaenocephalus aceratus.</title>
        <authorList>
            <person name="Park H."/>
        </authorList>
    </citation>
    <scope>NUCLEOTIDE SEQUENCE</scope>
    <source>
        <strain evidence="1">KU_202001</strain>
    </source>
</reference>